<comment type="caution">
    <text evidence="1">The sequence shown here is derived from an EMBL/GenBank/DDBJ whole genome shotgun (WGS) entry which is preliminary data.</text>
</comment>
<proteinExistence type="predicted"/>
<gene>
    <name evidence="1" type="ORF">OWV82_004144</name>
</gene>
<name>A0ACC1YQF2_MELAZ</name>
<protein>
    <submittedName>
        <fullName evidence="1">Cytochrome P450</fullName>
    </submittedName>
</protein>
<dbReference type="EMBL" id="CM051395">
    <property type="protein sequence ID" value="KAJ4725249.1"/>
    <property type="molecule type" value="Genomic_DNA"/>
</dbReference>
<keyword evidence="2" id="KW-1185">Reference proteome</keyword>
<organism evidence="1 2">
    <name type="scientific">Melia azedarach</name>
    <name type="common">Chinaberry tree</name>
    <dbReference type="NCBI Taxonomy" id="155640"/>
    <lineage>
        <taxon>Eukaryota</taxon>
        <taxon>Viridiplantae</taxon>
        <taxon>Streptophyta</taxon>
        <taxon>Embryophyta</taxon>
        <taxon>Tracheophyta</taxon>
        <taxon>Spermatophyta</taxon>
        <taxon>Magnoliopsida</taxon>
        <taxon>eudicotyledons</taxon>
        <taxon>Gunneridae</taxon>
        <taxon>Pentapetalae</taxon>
        <taxon>rosids</taxon>
        <taxon>malvids</taxon>
        <taxon>Sapindales</taxon>
        <taxon>Meliaceae</taxon>
        <taxon>Melia</taxon>
    </lineage>
</organism>
<accession>A0ACC1YQF2</accession>
<dbReference type="Proteomes" id="UP001164539">
    <property type="component" value="Chromosome 2"/>
</dbReference>
<sequence length="409" mass="46208">MKTHDVIFASRPEILTSKIMAYDSTDIAFSPYGDHWRQLRRICATELLSTKRVQSFRSIREKEVSSLIHWIGSQAGSVINLTEKVHSLIFAITARAAFGKKCTDQELFISLVKEATTVAAGFNIADLFPSVEILQGISGIKSQLERLNKEVDRIIEKIVNEHKRKEKSQVDDDLVDVLLKVQERGDLELPLTTDNIKSVISDIFSAGSETSATAIDWAMCEMMKSPRVMKKAQAEVREVFDRKGKVDEAGIGEMKFLKLVIKETLRMHPPVPLLLPRECGQRCVINGFNIPVKARVVVNAWAIGRDPKYWTEPESFIPERFLDCGIDYKGNNFEYIPFGAGRRICPGISFGLASVELPLAMLLYHFDWKLPIEMKYEDLNMTEVFGLALRRKNDLHVIPISCHHPSSSA</sequence>
<reference evidence="1 2" key="1">
    <citation type="journal article" date="2023" name="Science">
        <title>Complex scaffold remodeling in plant triterpene biosynthesis.</title>
        <authorList>
            <person name="De La Pena R."/>
            <person name="Hodgson H."/>
            <person name="Liu J.C."/>
            <person name="Stephenson M.J."/>
            <person name="Martin A.C."/>
            <person name="Owen C."/>
            <person name="Harkess A."/>
            <person name="Leebens-Mack J."/>
            <person name="Jimenez L.E."/>
            <person name="Osbourn A."/>
            <person name="Sattely E.S."/>
        </authorList>
    </citation>
    <scope>NUCLEOTIDE SEQUENCE [LARGE SCALE GENOMIC DNA]</scope>
    <source>
        <strain evidence="2">cv. JPN11</strain>
        <tissue evidence="1">Leaf</tissue>
    </source>
</reference>
<evidence type="ECO:0000313" key="2">
    <source>
        <dbReference type="Proteomes" id="UP001164539"/>
    </source>
</evidence>
<evidence type="ECO:0000313" key="1">
    <source>
        <dbReference type="EMBL" id="KAJ4725249.1"/>
    </source>
</evidence>